<dbReference type="PANTHER" id="PTHR40053:SF1">
    <property type="entry name" value="SPORULATION-CONTROL PROTEIN SPO0M"/>
    <property type="match status" value="1"/>
</dbReference>
<gene>
    <name evidence="1" type="ORF">HJG54_24645</name>
</gene>
<proteinExistence type="predicted"/>
<dbReference type="RefSeq" id="WP_316431873.1">
    <property type="nucleotide sequence ID" value="NZ_CP053586.1"/>
</dbReference>
<accession>A0AA97AHP3</accession>
<dbReference type="InterPro" id="IPR009776">
    <property type="entry name" value="Spore_0_M"/>
</dbReference>
<dbReference type="AlphaFoldDB" id="A0AA97AHP3"/>
<reference evidence="1" key="1">
    <citation type="submission" date="2020-05" db="EMBL/GenBank/DDBJ databases">
        <authorList>
            <person name="Zhu T."/>
            <person name="Keshari N."/>
            <person name="Lu X."/>
        </authorList>
    </citation>
    <scope>NUCLEOTIDE SEQUENCE</scope>
    <source>
        <strain evidence="1">NK1-12</strain>
    </source>
</reference>
<dbReference type="Pfam" id="PF07070">
    <property type="entry name" value="Spo0M"/>
    <property type="match status" value="1"/>
</dbReference>
<organism evidence="1">
    <name type="scientific">Leptolyngbya sp. NK1-12</name>
    <dbReference type="NCBI Taxonomy" id="2547451"/>
    <lineage>
        <taxon>Bacteria</taxon>
        <taxon>Bacillati</taxon>
        <taxon>Cyanobacteriota</taxon>
        <taxon>Cyanophyceae</taxon>
        <taxon>Leptolyngbyales</taxon>
        <taxon>Leptolyngbyaceae</taxon>
        <taxon>Leptolyngbya group</taxon>
        <taxon>Leptolyngbya</taxon>
    </lineage>
</organism>
<evidence type="ECO:0000313" key="1">
    <source>
        <dbReference type="EMBL" id="WNZ25710.1"/>
    </source>
</evidence>
<sequence>MSTFKKVLASVGIGATKVDTYLYTTDTMPGATLKGEVYVIGGDVAQNIEQIYFYVATKYKCESRNSSFHSYEECKLLKHQVTQRFTIKPKEEKIIPFSIEVPCRTPLTLGQQEVYIRTGLDIGMAVNPKDWDYISVQPHPLMKRVLTALELLGFYLYEANCKHNVYLGRDYPFVQELEFRPRGKYQRLLDELEVIFYLEPNLLEMLLKIDRRARNLAGLVEEALDADESYARLYVSSTDLNQPLQNLMNKIETVIQRYIND</sequence>
<name>A0AA97AHP3_9CYAN</name>
<dbReference type="EMBL" id="CP053586">
    <property type="protein sequence ID" value="WNZ25710.1"/>
    <property type="molecule type" value="Genomic_DNA"/>
</dbReference>
<dbReference type="PANTHER" id="PTHR40053">
    <property type="entry name" value="SPORULATION-CONTROL PROTEIN SPO0M"/>
    <property type="match status" value="1"/>
</dbReference>
<protein>
    <submittedName>
        <fullName evidence="1">Sporulation protein</fullName>
    </submittedName>
</protein>